<accession>A0A226DS27</accession>
<gene>
    <name evidence="2" type="ORF">Fcan01_16833</name>
</gene>
<organism evidence="2 3">
    <name type="scientific">Folsomia candida</name>
    <name type="common">Springtail</name>
    <dbReference type="NCBI Taxonomy" id="158441"/>
    <lineage>
        <taxon>Eukaryota</taxon>
        <taxon>Metazoa</taxon>
        <taxon>Ecdysozoa</taxon>
        <taxon>Arthropoda</taxon>
        <taxon>Hexapoda</taxon>
        <taxon>Collembola</taxon>
        <taxon>Entomobryomorpha</taxon>
        <taxon>Isotomoidea</taxon>
        <taxon>Isotomidae</taxon>
        <taxon>Proisotominae</taxon>
        <taxon>Folsomia</taxon>
    </lineage>
</organism>
<dbReference type="Proteomes" id="UP000198287">
    <property type="component" value="Unassembled WGS sequence"/>
</dbReference>
<protein>
    <submittedName>
        <fullName evidence="2">Uncharacterized protein</fullName>
    </submittedName>
</protein>
<keyword evidence="1" id="KW-1133">Transmembrane helix</keyword>
<evidence type="ECO:0000313" key="2">
    <source>
        <dbReference type="EMBL" id="OXA47870.1"/>
    </source>
</evidence>
<feature type="transmembrane region" description="Helical" evidence="1">
    <location>
        <begin position="116"/>
        <end position="139"/>
    </location>
</feature>
<reference evidence="2 3" key="1">
    <citation type="submission" date="2015-12" db="EMBL/GenBank/DDBJ databases">
        <title>The genome of Folsomia candida.</title>
        <authorList>
            <person name="Faddeeva A."/>
            <person name="Derks M.F."/>
            <person name="Anvar Y."/>
            <person name="Smit S."/>
            <person name="Van Straalen N."/>
            <person name="Roelofs D."/>
        </authorList>
    </citation>
    <scope>NUCLEOTIDE SEQUENCE [LARGE SCALE GENOMIC DNA]</scope>
    <source>
        <strain evidence="2 3">VU population</strain>
        <tissue evidence="2">Whole body</tissue>
    </source>
</reference>
<keyword evidence="1" id="KW-0812">Transmembrane</keyword>
<feature type="transmembrane region" description="Helical" evidence="1">
    <location>
        <begin position="20"/>
        <end position="41"/>
    </location>
</feature>
<keyword evidence="1" id="KW-0472">Membrane</keyword>
<evidence type="ECO:0000313" key="3">
    <source>
        <dbReference type="Proteomes" id="UP000198287"/>
    </source>
</evidence>
<name>A0A226DS27_FOLCA</name>
<keyword evidence="3" id="KW-1185">Reference proteome</keyword>
<sequence>MEYRLFALGNLVVCLAIHYFWWVAPLGVTILFGFDPILLILEEVFSVKYSIFEVTPTRGVVILVRIGLVCFAVDSYLRIISVITTEAKSFEMVHFCLSQIRIGEMLMNDVRIWSDMLCAIFVGTSMILWTFANFVALTGFAHFPFLIWLIAPASTVGMLLFVDFLLKSAVLFHETCRKVLDKLSQKEAELSHGDEKTEWRRFRKSVKAQRPIGFGVGILDHRMYHYKQSTIVTYYYTIMDYTITGIMSFDF</sequence>
<dbReference type="EMBL" id="LNIX01000012">
    <property type="protein sequence ID" value="OXA47870.1"/>
    <property type="molecule type" value="Genomic_DNA"/>
</dbReference>
<comment type="caution">
    <text evidence="2">The sequence shown here is derived from an EMBL/GenBank/DDBJ whole genome shotgun (WGS) entry which is preliminary data.</text>
</comment>
<feature type="transmembrane region" description="Helical" evidence="1">
    <location>
        <begin position="145"/>
        <end position="166"/>
    </location>
</feature>
<dbReference type="AlphaFoldDB" id="A0A226DS27"/>
<evidence type="ECO:0000256" key="1">
    <source>
        <dbReference type="SAM" id="Phobius"/>
    </source>
</evidence>
<proteinExistence type="predicted"/>